<dbReference type="Gene3D" id="3.40.50.720">
    <property type="entry name" value="NAD(P)-binding Rossmann-like Domain"/>
    <property type="match status" value="1"/>
</dbReference>
<dbReference type="AlphaFoldDB" id="A0A953NBU4"/>
<keyword evidence="2" id="KW-0560">Oxidoreductase</keyword>
<dbReference type="GO" id="GO:0005829">
    <property type="term" value="C:cytosol"/>
    <property type="evidence" value="ECO:0007669"/>
    <property type="project" value="TreeGrafter"/>
</dbReference>
<dbReference type="InterPro" id="IPR020843">
    <property type="entry name" value="ER"/>
</dbReference>
<dbReference type="CDD" id="cd05286">
    <property type="entry name" value="QOR2"/>
    <property type="match status" value="1"/>
</dbReference>
<dbReference type="FunFam" id="3.40.50.720:FF:000053">
    <property type="entry name" value="Quinone oxidoreductase 1"/>
    <property type="match status" value="1"/>
</dbReference>
<comment type="caution">
    <text evidence="4">The sequence shown here is derived from an EMBL/GenBank/DDBJ whole genome shotgun (WGS) entry which is preliminary data.</text>
</comment>
<dbReference type="GO" id="GO:0003960">
    <property type="term" value="F:quinone reductase (NADPH) activity"/>
    <property type="evidence" value="ECO:0007669"/>
    <property type="project" value="InterPro"/>
</dbReference>
<evidence type="ECO:0000313" key="5">
    <source>
        <dbReference type="Proteomes" id="UP000739565"/>
    </source>
</evidence>
<dbReference type="InterPro" id="IPR011032">
    <property type="entry name" value="GroES-like_sf"/>
</dbReference>
<dbReference type="InterPro" id="IPR013154">
    <property type="entry name" value="ADH-like_N"/>
</dbReference>
<protein>
    <submittedName>
        <fullName evidence="4">Quinone oxidoreductase</fullName>
    </submittedName>
</protein>
<evidence type="ECO:0000313" key="4">
    <source>
        <dbReference type="EMBL" id="MBZ1350774.1"/>
    </source>
</evidence>
<dbReference type="SUPFAM" id="SSF50129">
    <property type="entry name" value="GroES-like"/>
    <property type="match status" value="1"/>
</dbReference>
<organism evidence="4 5">
    <name type="scientific">Zwartia hollandica</name>
    <dbReference type="NCBI Taxonomy" id="324606"/>
    <lineage>
        <taxon>Bacteria</taxon>
        <taxon>Pseudomonadati</taxon>
        <taxon>Pseudomonadota</taxon>
        <taxon>Betaproteobacteria</taxon>
        <taxon>Burkholderiales</taxon>
        <taxon>Alcaligenaceae</taxon>
        <taxon>Zwartia</taxon>
    </lineage>
</organism>
<feature type="domain" description="Enoyl reductase (ER)" evidence="3">
    <location>
        <begin position="13"/>
        <end position="326"/>
    </location>
</feature>
<keyword evidence="5" id="KW-1185">Reference proteome</keyword>
<dbReference type="SUPFAM" id="SSF51735">
    <property type="entry name" value="NAD(P)-binding Rossmann-fold domains"/>
    <property type="match status" value="1"/>
</dbReference>
<dbReference type="InterPro" id="IPR036291">
    <property type="entry name" value="NAD(P)-bd_dom_sf"/>
</dbReference>
<dbReference type="EMBL" id="JAHXRI010000007">
    <property type="protein sequence ID" value="MBZ1350774.1"/>
    <property type="molecule type" value="Genomic_DNA"/>
</dbReference>
<dbReference type="RefSeq" id="WP_259661184.1">
    <property type="nucleotide sequence ID" value="NZ_JAHXRI010000007.1"/>
</dbReference>
<dbReference type="InterPro" id="IPR047618">
    <property type="entry name" value="QOR-like"/>
</dbReference>
<accession>A0A953NBU4</accession>
<proteinExistence type="predicted"/>
<dbReference type="Gene3D" id="3.90.180.10">
    <property type="entry name" value="Medium-chain alcohol dehydrogenases, catalytic domain"/>
    <property type="match status" value="1"/>
</dbReference>
<dbReference type="SMART" id="SM00829">
    <property type="entry name" value="PKS_ER"/>
    <property type="match status" value="1"/>
</dbReference>
<dbReference type="PANTHER" id="PTHR48106">
    <property type="entry name" value="QUINONE OXIDOREDUCTASE PIG3-RELATED"/>
    <property type="match status" value="1"/>
</dbReference>
<name>A0A953NBU4_9BURK</name>
<gene>
    <name evidence="4" type="ORF">KZZ10_08965</name>
</gene>
<evidence type="ECO:0000259" key="3">
    <source>
        <dbReference type="SMART" id="SM00829"/>
    </source>
</evidence>
<dbReference type="PANTHER" id="PTHR48106:SF13">
    <property type="entry name" value="QUINONE OXIDOREDUCTASE-RELATED"/>
    <property type="match status" value="1"/>
</dbReference>
<dbReference type="GO" id="GO:0035925">
    <property type="term" value="F:mRNA 3'-UTR AU-rich region binding"/>
    <property type="evidence" value="ECO:0007669"/>
    <property type="project" value="TreeGrafter"/>
</dbReference>
<dbReference type="Proteomes" id="UP000739565">
    <property type="component" value="Unassembled WGS sequence"/>
</dbReference>
<dbReference type="GO" id="GO:0070402">
    <property type="term" value="F:NADPH binding"/>
    <property type="evidence" value="ECO:0007669"/>
    <property type="project" value="TreeGrafter"/>
</dbReference>
<dbReference type="Pfam" id="PF08240">
    <property type="entry name" value="ADH_N"/>
    <property type="match status" value="1"/>
</dbReference>
<dbReference type="InterPro" id="IPR013149">
    <property type="entry name" value="ADH-like_C"/>
</dbReference>
<evidence type="ECO:0000256" key="2">
    <source>
        <dbReference type="ARBA" id="ARBA00023002"/>
    </source>
</evidence>
<dbReference type="Pfam" id="PF00107">
    <property type="entry name" value="ADH_zinc_N"/>
    <property type="match status" value="1"/>
</dbReference>
<sequence length="334" mass="35812">MSSPFAVYVTAIGGPEVLKPQNIPMPVPKPSEVVIAHTAVAVNFVDIYLRAGQPHSHNPTPPFIPGVSAIGRIVAIGSEVKDLTVGQKATYTNAGVGSYCTHVALPAERVIPVPESLDDVRVAAGLVRALTSQYLLKQMRELKPGTRVLVHAAAGGVGQILVQWAKRLGLIVIATAGSDAKIRTALELGADEAINYRTQDFVTEVNRITNGKGVSVVFDSVGKDTFEGSLKCLEPKGLVVNYGTASGQVEGFALQDLHSKSLWVCRPTLRTYVADRDNMLAMSKEAFEILGDQTIRLDIEKLLPLSQASESHRLLEGRTTQGAIVLIPDDLFKS</sequence>
<keyword evidence="1" id="KW-0521">NADP</keyword>
<reference evidence="4" key="1">
    <citation type="submission" date="2021-07" db="EMBL/GenBank/DDBJ databases">
        <title>New genus and species of the family Alcaligenaceae.</title>
        <authorList>
            <person name="Hahn M.W."/>
        </authorList>
    </citation>
    <scope>NUCLEOTIDE SEQUENCE</scope>
    <source>
        <strain evidence="4">LF4-65</strain>
    </source>
</reference>
<evidence type="ECO:0000256" key="1">
    <source>
        <dbReference type="ARBA" id="ARBA00022857"/>
    </source>
</evidence>